<feature type="compositionally biased region" description="Polar residues" evidence="9">
    <location>
        <begin position="661"/>
        <end position="675"/>
    </location>
</feature>
<dbReference type="GO" id="GO:0046872">
    <property type="term" value="F:metal ion binding"/>
    <property type="evidence" value="ECO:0007669"/>
    <property type="project" value="UniProtKB-KW"/>
</dbReference>
<dbReference type="SMART" id="SM00525">
    <property type="entry name" value="FES"/>
    <property type="match status" value="1"/>
</dbReference>
<evidence type="ECO:0000256" key="9">
    <source>
        <dbReference type="SAM" id="MobiDB-lite"/>
    </source>
</evidence>
<feature type="domain" description="HhH-GPD" evidence="10">
    <location>
        <begin position="1316"/>
        <end position="1481"/>
    </location>
</feature>
<feature type="compositionally biased region" description="Basic residues" evidence="9">
    <location>
        <begin position="283"/>
        <end position="292"/>
    </location>
</feature>
<proteinExistence type="inferred from homology"/>
<dbReference type="PANTHER" id="PTHR46213">
    <property type="entry name" value="TRANSCRIPTIONAL ACTIVATOR DEMETER"/>
    <property type="match status" value="1"/>
</dbReference>
<dbReference type="GO" id="GO:0003677">
    <property type="term" value="F:DNA binding"/>
    <property type="evidence" value="ECO:0007669"/>
    <property type="project" value="UniProtKB-KW"/>
</dbReference>
<dbReference type="GO" id="GO:0019104">
    <property type="term" value="F:DNA N-glycosylase activity"/>
    <property type="evidence" value="ECO:0007669"/>
    <property type="project" value="InterPro"/>
</dbReference>
<feature type="compositionally biased region" description="Low complexity" evidence="9">
    <location>
        <begin position="1001"/>
        <end position="1013"/>
    </location>
</feature>
<feature type="region of interest" description="Disordered" evidence="9">
    <location>
        <begin position="18"/>
        <end position="88"/>
    </location>
</feature>
<accession>A0AAQ3K987</accession>
<evidence type="ECO:0000313" key="12">
    <source>
        <dbReference type="Proteomes" id="UP001327560"/>
    </source>
</evidence>
<keyword evidence="6" id="KW-0411">Iron-sulfur</keyword>
<dbReference type="GO" id="GO:0051539">
    <property type="term" value="F:4 iron, 4 sulfur cluster binding"/>
    <property type="evidence" value="ECO:0007669"/>
    <property type="project" value="InterPro"/>
</dbReference>
<dbReference type="CDD" id="cd00056">
    <property type="entry name" value="ENDO3c"/>
    <property type="match status" value="1"/>
</dbReference>
<feature type="region of interest" description="Disordered" evidence="9">
    <location>
        <begin position="1551"/>
        <end position="1576"/>
    </location>
</feature>
<dbReference type="GO" id="GO:0051747">
    <property type="term" value="F:cytosine C-5 DNA demethylase activity"/>
    <property type="evidence" value="ECO:0007669"/>
    <property type="project" value="UniProtKB-ARBA"/>
</dbReference>
<dbReference type="InterPro" id="IPR003265">
    <property type="entry name" value="HhH-GPD_domain"/>
</dbReference>
<dbReference type="SUPFAM" id="SSF48150">
    <property type="entry name" value="DNA-glycosylase"/>
    <property type="match status" value="1"/>
</dbReference>
<dbReference type="InterPro" id="IPR023170">
    <property type="entry name" value="HhH_base_excis_C"/>
</dbReference>
<keyword evidence="5" id="KW-0408">Iron</keyword>
<evidence type="ECO:0000256" key="6">
    <source>
        <dbReference type="ARBA" id="ARBA00023014"/>
    </source>
</evidence>
<evidence type="ECO:0000259" key="10">
    <source>
        <dbReference type="SMART" id="SM00478"/>
    </source>
</evidence>
<reference evidence="11 12" key="1">
    <citation type="submission" date="2023-10" db="EMBL/GenBank/DDBJ databases">
        <title>Chromosome-scale genome assembly provides insights into flower coloration mechanisms of Canna indica.</title>
        <authorList>
            <person name="Li C."/>
        </authorList>
    </citation>
    <scope>NUCLEOTIDE SEQUENCE [LARGE SCALE GENOMIC DNA]</scope>
    <source>
        <tissue evidence="11">Flower</tissue>
    </source>
</reference>
<dbReference type="SMART" id="SM00478">
    <property type="entry name" value="ENDO3c"/>
    <property type="match status" value="1"/>
</dbReference>
<name>A0AAQ3K987_9LILI</name>
<evidence type="ECO:0000256" key="7">
    <source>
        <dbReference type="ARBA" id="ARBA00023125"/>
    </source>
</evidence>
<protein>
    <submittedName>
        <fullName evidence="11">Protein ROS1-like isoform X2</fullName>
    </submittedName>
</protein>
<dbReference type="GO" id="GO:0141166">
    <property type="term" value="P:chromosomal 5-methylcytosine DNA demethylation pathway"/>
    <property type="evidence" value="ECO:0007669"/>
    <property type="project" value="InterPro"/>
</dbReference>
<dbReference type="FunFam" id="1.10.1670.10:FF:000004">
    <property type="entry name" value="DNA glycosylase/AP lyase ROS1"/>
    <property type="match status" value="1"/>
</dbReference>
<feature type="region of interest" description="Disordered" evidence="9">
    <location>
        <begin position="661"/>
        <end position="697"/>
    </location>
</feature>
<dbReference type="Proteomes" id="UP001327560">
    <property type="component" value="Chromosome 3"/>
</dbReference>
<dbReference type="GO" id="GO:0005634">
    <property type="term" value="C:nucleus"/>
    <property type="evidence" value="ECO:0007669"/>
    <property type="project" value="UniProtKB-SubCell"/>
</dbReference>
<evidence type="ECO:0000313" key="11">
    <source>
        <dbReference type="EMBL" id="WOL02267.1"/>
    </source>
</evidence>
<dbReference type="InterPro" id="IPR044811">
    <property type="entry name" value="DME/ROS1"/>
</dbReference>
<keyword evidence="4" id="KW-0479">Metal-binding</keyword>
<keyword evidence="12" id="KW-1185">Reference proteome</keyword>
<comment type="subcellular location">
    <subcellularLocation>
        <location evidence="2">Nucleus</location>
    </subcellularLocation>
</comment>
<evidence type="ECO:0000256" key="5">
    <source>
        <dbReference type="ARBA" id="ARBA00023004"/>
    </source>
</evidence>
<evidence type="ECO:0000256" key="4">
    <source>
        <dbReference type="ARBA" id="ARBA00022723"/>
    </source>
</evidence>
<evidence type="ECO:0000256" key="2">
    <source>
        <dbReference type="ARBA" id="ARBA00004123"/>
    </source>
</evidence>
<comment type="similarity">
    <text evidence="3">Belongs to the DNA glycosylase family. DEMETER subfamily.</text>
</comment>
<keyword evidence="7" id="KW-0238">DNA-binding</keyword>
<evidence type="ECO:0000256" key="8">
    <source>
        <dbReference type="ARBA" id="ARBA00023242"/>
    </source>
</evidence>
<gene>
    <name evidence="11" type="ORF">Cni_G10986</name>
</gene>
<dbReference type="InterPro" id="IPR011257">
    <property type="entry name" value="DNA_glycosylase"/>
</dbReference>
<organism evidence="11 12">
    <name type="scientific">Canna indica</name>
    <name type="common">Indian-shot</name>
    <dbReference type="NCBI Taxonomy" id="4628"/>
    <lineage>
        <taxon>Eukaryota</taxon>
        <taxon>Viridiplantae</taxon>
        <taxon>Streptophyta</taxon>
        <taxon>Embryophyta</taxon>
        <taxon>Tracheophyta</taxon>
        <taxon>Spermatophyta</taxon>
        <taxon>Magnoliopsida</taxon>
        <taxon>Liliopsida</taxon>
        <taxon>Zingiberales</taxon>
        <taxon>Cannaceae</taxon>
        <taxon>Canna</taxon>
    </lineage>
</organism>
<dbReference type="EMBL" id="CP136892">
    <property type="protein sequence ID" value="WOL02267.1"/>
    <property type="molecule type" value="Genomic_DNA"/>
</dbReference>
<evidence type="ECO:0000256" key="1">
    <source>
        <dbReference type="ARBA" id="ARBA00001966"/>
    </source>
</evidence>
<dbReference type="PANTHER" id="PTHR46213:SF13">
    <property type="entry name" value="DEMETER-LIKE PROTEIN 2-RELATED"/>
    <property type="match status" value="1"/>
</dbReference>
<sequence length="1714" mass="192290">MEFNEEVFLQQQRKDLNFQSPWFPSTPAKPAPIQRPSISGNGHNHLKSPEPNCPRSMQVQTRSPGVGVDAVSTDCSASSSSNNSSEPIMLTYNNTPGGWKQTSGTNLVGCNVMTASSRNPFFTLLLQSQIGDVIGTQVHPNKFLLDRVPPNPNLYNGISPSTPKSIESAVSVGVISGAPSSFTLDTMEKNKHMKECLNQEVISLVQETVTRGKTLVCESGKWPPQIAKQVELCFLDNMVSLSEQEQVEVTVISSEQGAQLLKNAEKHELENQGIDLNRTPEKKPKRRKHRPKVIREGKPVRTPKPRTPNPITTKMAMINEKSPTGKRKYVRKKIEQSSTDAHSSMLTDIVDVEDTNSRKSVRRCLNFNSEPLEAQDACPGLATMTSMHCAHPQTLASHLERTNSNSSRMSTTQIAQQSDAVVENGDSGMPFDLNCSANQMPYGYIRFPEKQNPTLQPCRQENFRTNQILDCSESTEKVATPLSSKNKLISGSDVDKNSNCVNSATAADRNQETSEIQSDSGGISCVILKQTKRSHNVPQDSCTSNYRDFMHAFSGIGQLNECPDMSGHDLFSPTKSKKNKTENKHSELNNHQMTLGERQASEQILALNKIDKKISEITVQSHESNSISYTSDVIHRTAPLNNHEMLSPVKSFRHNDREAFENQNFKNAHLGTNSKTKPKRRTKKGQDQLANPPLPSTYQLGFQGHLADSSNIDSSIVKKIHDPSALVSGEPRDPLDDITEQIKHMTITETHEDAIAIAENALVPYVGGGMIVPHMGQFYIARKQRIRPKVDLDEESFRVWNLLMGKGCNDSMEEKDSEKEKRWEEERKVFHGRVDSFIARMHLVQGDRRFSKWKGSVVDSVVGVFLTQNVADHLSSSAFMALAARFPLKLGQNNKAANGEKKDIYMEMQERCTVSLDYSGKLQDYMLSKDLHHVGSQVIMGENESSNSNESVANGVTECSRKFVDTHDTVVAHKPPQGSLAGISALTGRWSFDDVASSQNSVVSSQNSENQVQTTDRNELNSQPNLQNEELLTGRMSNGLGSSTSFVELLMMAERILPEKLQSVIARFDNPISEKMSSMLDPSCSLGISSASSGHCCFNNYSTVKSVDIMSASDKIRSKKLSEAPRMINMNEDKLSETTSVIQAIKNIGQQKLALVPNKLEDDSCASKNNHLLQPENISVTEASIEMKLYHNYKFQREERETSTSKSISQTYSHVLDEDTIDNHQKEDAKLSENMERNQSQIQNPSNQQEFTNLCNKERYPLEVFRGVETTLKNEACNSQRVSAGTLEEKKVKFKKDKKGTYDWDILRKGVHRNGTTKERNNDTMDSIDWEAVRCAEVKEISDSIRERGMNNKLAERIKDFLNRLVEDHGSIDLEWLRDVEPGKAKDYLLSIQGLGLKSVECVRLLTLQQLAFPVDTNVGRICVRLGWVPLQPLPESLQLHLLELYPMLETIQKYLWPRLCKLDQRTLYELHYQLITFGKVFCTKNKPNCNACPMRAECKHFASAFASARLALPGPEEKTLASSTAAVAYEINCAPDLQPVRLPQIEDNRESKDTNCCNSCEPIVEEPSTPEAEQEDTEENAIEDIFYDDPDEIPTIKLNFKEFTQNLHNYIQEHNLEVKDGDMSKALVAIDPEAASIPMPKLKNVSRLRTEHHVYELPDSHPLLEGVRQHNLMNHLQHSAAPREQASYVTTPLAFPAIVYEKQRLKQLEEQFW</sequence>
<feature type="region of interest" description="Disordered" evidence="9">
    <location>
        <begin position="269"/>
        <end position="292"/>
    </location>
</feature>
<comment type="cofactor">
    <cofactor evidence="1">
        <name>[4Fe-4S] cluster</name>
        <dbReference type="ChEBI" id="CHEBI:49883"/>
    </cofactor>
</comment>
<dbReference type="GO" id="GO:0006284">
    <property type="term" value="P:base-excision repair"/>
    <property type="evidence" value="ECO:0007669"/>
    <property type="project" value="InterPro"/>
</dbReference>
<feature type="region of interest" description="Disordered" evidence="9">
    <location>
        <begin position="1001"/>
        <end position="1025"/>
    </location>
</feature>
<evidence type="ECO:0000256" key="3">
    <source>
        <dbReference type="ARBA" id="ARBA00005646"/>
    </source>
</evidence>
<keyword evidence="8" id="KW-0539">Nucleus</keyword>
<dbReference type="InterPro" id="IPR003651">
    <property type="entry name" value="Endonuclease3_FeS-loop_motif"/>
</dbReference>
<dbReference type="Gene3D" id="1.10.1670.10">
    <property type="entry name" value="Helix-hairpin-Helix base-excision DNA repair enzymes (C-terminal)"/>
    <property type="match status" value="1"/>
</dbReference>
<feature type="compositionally biased region" description="Low complexity" evidence="9">
    <location>
        <begin position="76"/>
        <end position="85"/>
    </location>
</feature>